<comment type="subcellular location">
    <subcellularLocation>
        <location evidence="1 16">Mitochondrion membrane</location>
        <topology evidence="1 16">Multi-pass membrane protein</topology>
    </subcellularLocation>
</comment>
<comment type="similarity">
    <text evidence="2 16">Belongs to the complex I subunit 4 family.</text>
</comment>
<keyword evidence="6 16" id="KW-0679">Respiratory chain</keyword>
<dbReference type="PRINTS" id="PR01437">
    <property type="entry name" value="NUOXDRDTASE4"/>
</dbReference>
<geneLocation type="mitochondrion" evidence="19"/>
<keyword evidence="8" id="KW-1278">Translocase</keyword>
<feature type="transmembrane region" description="Helical" evidence="16">
    <location>
        <begin position="214"/>
        <end position="233"/>
    </location>
</feature>
<dbReference type="GO" id="GO:0042773">
    <property type="term" value="P:ATP synthesis coupled electron transport"/>
    <property type="evidence" value="ECO:0007669"/>
    <property type="project" value="InterPro"/>
</dbReference>
<name>A0A3G1KJG0_OCTCY</name>
<dbReference type="GO" id="GO:0008137">
    <property type="term" value="F:NADH dehydrogenase (ubiquinone) activity"/>
    <property type="evidence" value="ECO:0007669"/>
    <property type="project" value="UniProtKB-UniRule"/>
</dbReference>
<evidence type="ECO:0000256" key="8">
    <source>
        <dbReference type="ARBA" id="ARBA00022967"/>
    </source>
</evidence>
<dbReference type="CTD" id="4538"/>
<keyword evidence="11 16" id="KW-0520">NAD</keyword>
<dbReference type="GO" id="GO:0003954">
    <property type="term" value="F:NADH dehydrogenase activity"/>
    <property type="evidence" value="ECO:0007669"/>
    <property type="project" value="TreeGrafter"/>
</dbReference>
<dbReference type="InterPro" id="IPR000260">
    <property type="entry name" value="NADH4_N"/>
</dbReference>
<evidence type="ECO:0000256" key="3">
    <source>
        <dbReference type="ARBA" id="ARBA00012944"/>
    </source>
</evidence>
<evidence type="ECO:0000259" key="17">
    <source>
        <dbReference type="Pfam" id="PF00361"/>
    </source>
</evidence>
<feature type="transmembrane region" description="Helical" evidence="16">
    <location>
        <begin position="341"/>
        <end position="359"/>
    </location>
</feature>
<evidence type="ECO:0000256" key="10">
    <source>
        <dbReference type="ARBA" id="ARBA00022989"/>
    </source>
</evidence>
<evidence type="ECO:0000256" key="6">
    <source>
        <dbReference type="ARBA" id="ARBA00022660"/>
    </source>
</evidence>
<evidence type="ECO:0000256" key="7">
    <source>
        <dbReference type="ARBA" id="ARBA00022692"/>
    </source>
</evidence>
<evidence type="ECO:0000256" key="12">
    <source>
        <dbReference type="ARBA" id="ARBA00023075"/>
    </source>
</evidence>
<feature type="transmembrane region" description="Helical" evidence="16">
    <location>
        <begin position="421"/>
        <end position="440"/>
    </location>
</feature>
<evidence type="ECO:0000259" key="18">
    <source>
        <dbReference type="Pfam" id="PF01059"/>
    </source>
</evidence>
<feature type="domain" description="NADH:quinone oxidoreductase/Mrp antiporter transmembrane" evidence="17">
    <location>
        <begin position="103"/>
        <end position="388"/>
    </location>
</feature>
<evidence type="ECO:0000256" key="9">
    <source>
        <dbReference type="ARBA" id="ARBA00022982"/>
    </source>
</evidence>
<dbReference type="InterPro" id="IPR003918">
    <property type="entry name" value="NADH_UbQ_OxRdtase"/>
</dbReference>
<dbReference type="EMBL" id="KX757021">
    <property type="protein sequence ID" value="ATP74752.1"/>
    <property type="molecule type" value="Genomic_DNA"/>
</dbReference>
<keyword evidence="10 16" id="KW-1133">Transmembrane helix</keyword>
<evidence type="ECO:0000256" key="4">
    <source>
        <dbReference type="ARBA" id="ARBA00021006"/>
    </source>
</evidence>
<reference evidence="19" key="1">
    <citation type="submission" date="2016-08" db="EMBL/GenBank/DDBJ databases">
        <title>The Phylogeny analysis of Coleoid Cephalopods (Mollusca: Cephalopoda) based on complete mitochondria genome.</title>
        <authorList>
            <person name="Ma Y."/>
            <person name="Zhang X."/>
            <person name="Zheng X."/>
            <person name="Cheng R."/>
            <person name="Li Q."/>
        </authorList>
    </citation>
    <scope>NUCLEOTIDE SEQUENCE</scope>
    <source>
        <strain evidence="19">XX</strain>
    </source>
</reference>
<keyword evidence="9 16" id="KW-0249">Electron transport</keyword>
<dbReference type="InterPro" id="IPR001750">
    <property type="entry name" value="ND/Mrp_TM"/>
</dbReference>
<feature type="domain" description="NADH:ubiquinone oxidoreductase chain 4 N-terminal" evidence="18">
    <location>
        <begin position="2"/>
        <end position="98"/>
    </location>
</feature>
<dbReference type="GeneID" id="38340649"/>
<evidence type="ECO:0000313" key="19">
    <source>
        <dbReference type="EMBL" id="ATP74752.1"/>
    </source>
</evidence>
<feature type="transmembrane region" description="Helical" evidence="16">
    <location>
        <begin position="52"/>
        <end position="70"/>
    </location>
</feature>
<dbReference type="GO" id="GO:0031966">
    <property type="term" value="C:mitochondrial membrane"/>
    <property type="evidence" value="ECO:0007669"/>
    <property type="project" value="UniProtKB-SubCell"/>
</dbReference>
<sequence>MLMGFMVLFFLGSSFKWEIRFWFMMIFSFMSLKFLKIDLSGMNEYLFFFDKMSSILILLSFWTSGLMMLSSYKSVKMVDNKVSLFSFCVMILCLVIVIFFMMENLLMFYLFFEISLIPTLMLILSWGYQPERMQAGMYMMLYTVSASLPLLLCLLLLSYYQGTYVMSVISYMIMDKMNLFWVMGLLLAFLVKLPIYFFHLWLPKAHVEAPISGSMILASVLLKLGGYGIMRIVSVLKFLGNSSMIMLIVICLWGSMLTSIICVGQSDMKSLIAYSSVGHMGVMLAGIMSGFVVGWEGAMLMMVCHGLCSSGLFCVGNLIYEKINSRSLLLCGGMINYNPMMSLLVFLLCICNMGAPPFVNLISEIMLYISMYMYSFFLMFFVLIMVFLGGLYNLIFYVSVDHGHIMKFMKVMTVNKESENLLLLLHIIPLLMFIFNIGYISKIVF</sequence>
<feature type="transmembrane region" description="Helical" evidence="16">
    <location>
        <begin position="82"/>
        <end position="102"/>
    </location>
</feature>
<dbReference type="Pfam" id="PF00361">
    <property type="entry name" value="Proton_antipo_M"/>
    <property type="match status" value="1"/>
</dbReference>
<feature type="transmembrane region" description="Helical" evidence="16">
    <location>
        <begin position="299"/>
        <end position="320"/>
    </location>
</feature>
<feature type="transmembrane region" description="Helical" evidence="16">
    <location>
        <begin position="245"/>
        <end position="264"/>
    </location>
</feature>
<dbReference type="AlphaFoldDB" id="A0A3G1KJG0"/>
<accession>A0A3G1KJG0</accession>
<keyword evidence="7 16" id="KW-0812">Transmembrane</keyword>
<feature type="transmembrane region" description="Helical" evidence="16">
    <location>
        <begin position="108"/>
        <end position="128"/>
    </location>
</feature>
<keyword evidence="14 16" id="KW-0472">Membrane</keyword>
<keyword evidence="13 16" id="KW-0496">Mitochondrion</keyword>
<gene>
    <name evidence="19" type="primary">ND4</name>
</gene>
<keyword evidence="5 16" id="KW-0813">Transport</keyword>
<feature type="transmembrane region" description="Helical" evidence="16">
    <location>
        <begin position="140"/>
        <end position="160"/>
    </location>
</feature>
<dbReference type="PANTHER" id="PTHR43507:SF20">
    <property type="entry name" value="NADH-UBIQUINONE OXIDOREDUCTASE CHAIN 4"/>
    <property type="match status" value="1"/>
</dbReference>
<feature type="transmembrane region" description="Helical" evidence="16">
    <location>
        <begin position="371"/>
        <end position="400"/>
    </location>
</feature>
<evidence type="ECO:0000256" key="15">
    <source>
        <dbReference type="ARBA" id="ARBA00049551"/>
    </source>
</evidence>
<dbReference type="GO" id="GO:0015990">
    <property type="term" value="P:electron transport coupled proton transport"/>
    <property type="evidence" value="ECO:0007669"/>
    <property type="project" value="TreeGrafter"/>
</dbReference>
<organism evidence="19">
    <name type="scientific">Octopus cyanea</name>
    <name type="common">Big blue octopus</name>
    <dbReference type="NCBI Taxonomy" id="34525"/>
    <lineage>
        <taxon>Eukaryota</taxon>
        <taxon>Metazoa</taxon>
        <taxon>Spiralia</taxon>
        <taxon>Lophotrochozoa</taxon>
        <taxon>Mollusca</taxon>
        <taxon>Cephalopoda</taxon>
        <taxon>Coleoidea</taxon>
        <taxon>Octopodiformes</taxon>
        <taxon>Octopoda</taxon>
        <taxon>Incirrata</taxon>
        <taxon>Octopodidae</taxon>
        <taxon>Octopus</taxon>
    </lineage>
</organism>
<feature type="transmembrane region" description="Helical" evidence="16">
    <location>
        <begin position="180"/>
        <end position="202"/>
    </location>
</feature>
<dbReference type="RefSeq" id="YP_009537149.1">
    <property type="nucleotide sequence ID" value="NC_039847.1"/>
</dbReference>
<keyword evidence="12 16" id="KW-0830">Ubiquinone</keyword>
<dbReference type="Pfam" id="PF01059">
    <property type="entry name" value="Oxidored_q5_N"/>
    <property type="match status" value="1"/>
</dbReference>
<evidence type="ECO:0000256" key="1">
    <source>
        <dbReference type="ARBA" id="ARBA00004225"/>
    </source>
</evidence>
<evidence type="ECO:0000256" key="13">
    <source>
        <dbReference type="ARBA" id="ARBA00023128"/>
    </source>
</evidence>
<evidence type="ECO:0000256" key="11">
    <source>
        <dbReference type="ARBA" id="ARBA00023027"/>
    </source>
</evidence>
<dbReference type="PANTHER" id="PTHR43507">
    <property type="entry name" value="NADH-UBIQUINONE OXIDOREDUCTASE CHAIN 4"/>
    <property type="match status" value="1"/>
</dbReference>
<dbReference type="GO" id="GO:0048039">
    <property type="term" value="F:ubiquinone binding"/>
    <property type="evidence" value="ECO:0007669"/>
    <property type="project" value="TreeGrafter"/>
</dbReference>
<comment type="function">
    <text evidence="16">Core subunit of the mitochondrial membrane respiratory chain NADH dehydrogenase (Complex I) which catalyzes electron transfer from NADH through the respiratory chain, using ubiquinone as an electron acceptor. Essential for the catalytic activity and assembly of complex I.</text>
</comment>
<feature type="transmembrane region" description="Helical" evidence="16">
    <location>
        <begin position="271"/>
        <end position="293"/>
    </location>
</feature>
<proteinExistence type="inferred from homology"/>
<evidence type="ECO:0000256" key="5">
    <source>
        <dbReference type="ARBA" id="ARBA00022448"/>
    </source>
</evidence>
<evidence type="ECO:0000256" key="14">
    <source>
        <dbReference type="ARBA" id="ARBA00023136"/>
    </source>
</evidence>
<protein>
    <recommendedName>
        <fullName evidence="4 16">NADH-ubiquinone oxidoreductase chain 4</fullName>
        <ecNumber evidence="3 16">7.1.1.2</ecNumber>
    </recommendedName>
</protein>
<evidence type="ECO:0000256" key="2">
    <source>
        <dbReference type="ARBA" id="ARBA00009025"/>
    </source>
</evidence>
<dbReference type="EC" id="7.1.1.2" evidence="3 16"/>
<evidence type="ECO:0000256" key="16">
    <source>
        <dbReference type="RuleBase" id="RU003297"/>
    </source>
</evidence>
<comment type="catalytic activity">
    <reaction evidence="15 16">
        <text>a ubiquinone + NADH + 5 H(+)(in) = a ubiquinol + NAD(+) + 4 H(+)(out)</text>
        <dbReference type="Rhea" id="RHEA:29091"/>
        <dbReference type="Rhea" id="RHEA-COMP:9565"/>
        <dbReference type="Rhea" id="RHEA-COMP:9566"/>
        <dbReference type="ChEBI" id="CHEBI:15378"/>
        <dbReference type="ChEBI" id="CHEBI:16389"/>
        <dbReference type="ChEBI" id="CHEBI:17976"/>
        <dbReference type="ChEBI" id="CHEBI:57540"/>
        <dbReference type="ChEBI" id="CHEBI:57945"/>
        <dbReference type="EC" id="7.1.1.2"/>
    </reaction>
</comment>